<name>A0ACB8TWF3_9APHY</name>
<reference evidence="1" key="1">
    <citation type="journal article" date="2021" name="Environ. Microbiol.">
        <title>Gene family expansions and transcriptome signatures uncover fungal adaptations to wood decay.</title>
        <authorList>
            <person name="Hage H."/>
            <person name="Miyauchi S."/>
            <person name="Viragh M."/>
            <person name="Drula E."/>
            <person name="Min B."/>
            <person name="Chaduli D."/>
            <person name="Navarro D."/>
            <person name="Favel A."/>
            <person name="Norest M."/>
            <person name="Lesage-Meessen L."/>
            <person name="Balint B."/>
            <person name="Merenyi Z."/>
            <person name="de Eugenio L."/>
            <person name="Morin E."/>
            <person name="Martinez A.T."/>
            <person name="Baldrian P."/>
            <person name="Stursova M."/>
            <person name="Martinez M.J."/>
            <person name="Novotny C."/>
            <person name="Magnuson J.K."/>
            <person name="Spatafora J.W."/>
            <person name="Maurice S."/>
            <person name="Pangilinan J."/>
            <person name="Andreopoulos W."/>
            <person name="LaButti K."/>
            <person name="Hundley H."/>
            <person name="Na H."/>
            <person name="Kuo A."/>
            <person name="Barry K."/>
            <person name="Lipzen A."/>
            <person name="Henrissat B."/>
            <person name="Riley R."/>
            <person name="Ahrendt S."/>
            <person name="Nagy L.G."/>
            <person name="Grigoriev I.V."/>
            <person name="Martin F."/>
            <person name="Rosso M.N."/>
        </authorList>
    </citation>
    <scope>NUCLEOTIDE SEQUENCE</scope>
    <source>
        <strain evidence="1">CBS 384.51</strain>
    </source>
</reference>
<comment type="caution">
    <text evidence="1">The sequence shown here is derived from an EMBL/GenBank/DDBJ whole genome shotgun (WGS) entry which is preliminary data.</text>
</comment>
<gene>
    <name evidence="1" type="ORF">BDY19DRAFT_908354</name>
</gene>
<accession>A0ACB8TWF3</accession>
<organism evidence="1 2">
    <name type="scientific">Irpex rosettiformis</name>
    <dbReference type="NCBI Taxonomy" id="378272"/>
    <lineage>
        <taxon>Eukaryota</taxon>
        <taxon>Fungi</taxon>
        <taxon>Dikarya</taxon>
        <taxon>Basidiomycota</taxon>
        <taxon>Agaricomycotina</taxon>
        <taxon>Agaricomycetes</taxon>
        <taxon>Polyporales</taxon>
        <taxon>Irpicaceae</taxon>
        <taxon>Irpex</taxon>
    </lineage>
</organism>
<dbReference type="EMBL" id="MU274924">
    <property type="protein sequence ID" value="KAI0086376.1"/>
    <property type="molecule type" value="Genomic_DNA"/>
</dbReference>
<evidence type="ECO:0000313" key="1">
    <source>
        <dbReference type="EMBL" id="KAI0086376.1"/>
    </source>
</evidence>
<dbReference type="Proteomes" id="UP001055072">
    <property type="component" value="Unassembled WGS sequence"/>
</dbReference>
<evidence type="ECO:0000313" key="2">
    <source>
        <dbReference type="Proteomes" id="UP001055072"/>
    </source>
</evidence>
<protein>
    <submittedName>
        <fullName evidence="1">Uncharacterized protein</fullName>
    </submittedName>
</protein>
<sequence>MDTAATHGTELFDSDSDMSEVEENVDAFTDDDTRMGTESDEADDEADDNDDDDVISILSVATPHHCRDLSLPLEDSDQVMFYYEASEIDAPTPETRLLTIQPAPQAMTSTVPGEVTESILRMGTPLRLAPFLRPRTTSIRLVSRRLILYWGQQSPNLKGLTTTPPPPLTLWTVGKRLAMADIQHLQQLPRLNVALGPSLPLPVEEWSFDIPPATSPLHTAHPELPNQYFAPGPSNLFPPTLPQALPQAYNPPPHFPFYAPQNPELYPGPPLPTPPFQPVQAPFQPAHTDAPIRVPNPRRRRAEEMEPSQARDAPLQHEGKGRGKGKARGIEVSSLVIPGLGGPSRSTDTLNDDEAKLNGRFRDELSPFKPVGNWDGASLRGWDSTKGPTRVVTRQRHRGRALALVGCC</sequence>
<keyword evidence="2" id="KW-1185">Reference proteome</keyword>
<proteinExistence type="predicted"/>